<keyword evidence="4" id="KW-1185">Reference proteome</keyword>
<dbReference type="InterPro" id="IPR012677">
    <property type="entry name" value="Nucleotide-bd_a/b_plait_sf"/>
</dbReference>
<sequence>MKKRLRELAERSYRGNCYTFTDFLSLAELSCYYEMERELSFAGEMVSGGSEGRERCMIRFGNPGELGYEQDFPIVCLRIRPLMKKFAEDLTHRDFLGALMNLGIERGTLGDIILQEKEAFLFCKEIIAPYIMENLTRVKHTSVLCEVTEEIPVEGEAELKDINIQIASERIDGVIAKVYKLSRSDSAALFLQKRIFVNGRQCENNSHMLKDGDQISVRGYGRFIYAGGRGLSKKGKLNALIQIYGG</sequence>
<dbReference type="InterPro" id="IPR040591">
    <property type="entry name" value="RqcP2_RBD"/>
</dbReference>
<dbReference type="CDD" id="cd00165">
    <property type="entry name" value="S4"/>
    <property type="match status" value="1"/>
</dbReference>
<protein>
    <submittedName>
        <fullName evidence="3">YlmH/Sll1252 family protein</fullName>
    </submittedName>
</protein>
<proteinExistence type="predicted"/>
<dbReference type="SMART" id="SM00363">
    <property type="entry name" value="S4"/>
    <property type="match status" value="1"/>
</dbReference>
<dbReference type="RefSeq" id="WP_262572256.1">
    <property type="nucleotide sequence ID" value="NZ_JAOQKJ010000001.1"/>
</dbReference>
<evidence type="ECO:0000259" key="2">
    <source>
        <dbReference type="SMART" id="SM00363"/>
    </source>
</evidence>
<name>A0ABT2SY68_9FIRM</name>
<evidence type="ECO:0000313" key="4">
    <source>
        <dbReference type="Proteomes" id="UP001652432"/>
    </source>
</evidence>
<dbReference type="Proteomes" id="UP001652432">
    <property type="component" value="Unassembled WGS sequence"/>
</dbReference>
<gene>
    <name evidence="3" type="ORF">OCV77_00295</name>
</gene>
<dbReference type="Gene3D" id="3.10.290.10">
    <property type="entry name" value="RNA-binding S4 domain"/>
    <property type="match status" value="1"/>
</dbReference>
<feature type="domain" description="RNA-binding S4" evidence="2">
    <location>
        <begin position="169"/>
        <end position="229"/>
    </location>
</feature>
<dbReference type="PROSITE" id="PS50889">
    <property type="entry name" value="S4"/>
    <property type="match status" value="1"/>
</dbReference>
<dbReference type="InterPro" id="IPR002942">
    <property type="entry name" value="S4_RNA-bd"/>
</dbReference>
<dbReference type="Pfam" id="PF17774">
    <property type="entry name" value="YlmH_RBD"/>
    <property type="match status" value="1"/>
</dbReference>
<accession>A0ABT2SY68</accession>
<organism evidence="3 4">
    <name type="scientific">Suilimivivens aceti</name>
    <dbReference type="NCBI Taxonomy" id="2981774"/>
    <lineage>
        <taxon>Bacteria</taxon>
        <taxon>Bacillati</taxon>
        <taxon>Bacillota</taxon>
        <taxon>Clostridia</taxon>
        <taxon>Lachnospirales</taxon>
        <taxon>Lachnospiraceae</taxon>
        <taxon>Suilimivivens</taxon>
    </lineage>
</organism>
<dbReference type="Gene3D" id="3.30.70.330">
    <property type="match status" value="1"/>
</dbReference>
<keyword evidence="1" id="KW-0694">RNA-binding</keyword>
<comment type="caution">
    <text evidence="3">The sequence shown here is derived from an EMBL/GenBank/DDBJ whole genome shotgun (WGS) entry which is preliminary data.</text>
</comment>
<reference evidence="3 4" key="1">
    <citation type="journal article" date="2021" name="ISME Commun">
        <title>Automated analysis of genomic sequences facilitates high-throughput and comprehensive description of bacteria.</title>
        <authorList>
            <person name="Hitch T.C.A."/>
        </authorList>
    </citation>
    <scope>NUCLEOTIDE SEQUENCE [LARGE SCALE GENOMIC DNA]</scope>
    <source>
        <strain evidence="3 4">Sanger_18</strain>
    </source>
</reference>
<evidence type="ECO:0000313" key="3">
    <source>
        <dbReference type="EMBL" id="MCU6742953.1"/>
    </source>
</evidence>
<evidence type="ECO:0000256" key="1">
    <source>
        <dbReference type="PROSITE-ProRule" id="PRU00182"/>
    </source>
</evidence>
<dbReference type="SUPFAM" id="SSF55174">
    <property type="entry name" value="Alpha-L RNA-binding motif"/>
    <property type="match status" value="1"/>
</dbReference>
<dbReference type="InterPro" id="IPR036986">
    <property type="entry name" value="S4_RNA-bd_sf"/>
</dbReference>
<dbReference type="EMBL" id="JAOQKJ010000001">
    <property type="protein sequence ID" value="MCU6742953.1"/>
    <property type="molecule type" value="Genomic_DNA"/>
</dbReference>